<name>A0A554S8Z8_9ACTN</name>
<keyword evidence="6" id="KW-0004">4Fe-4S</keyword>
<dbReference type="SUPFAM" id="SSF55874">
    <property type="entry name" value="ATPase domain of HSP90 chaperone/DNA topoisomerase II/histidine kinase"/>
    <property type="match status" value="1"/>
</dbReference>
<dbReference type="GO" id="GO:0046983">
    <property type="term" value="F:protein dimerization activity"/>
    <property type="evidence" value="ECO:0007669"/>
    <property type="project" value="InterPro"/>
</dbReference>
<protein>
    <recommendedName>
        <fullName evidence="5">Oxygen sensor histidine kinase NreB</fullName>
        <ecNumber evidence="4">2.7.13.3</ecNumber>
    </recommendedName>
    <alternativeName>
        <fullName evidence="18">Nitrogen regulation protein B</fullName>
    </alternativeName>
</protein>
<proteinExistence type="predicted"/>
<dbReference type="GO" id="GO:0016020">
    <property type="term" value="C:membrane"/>
    <property type="evidence" value="ECO:0007669"/>
    <property type="project" value="InterPro"/>
</dbReference>
<dbReference type="GO" id="GO:0046872">
    <property type="term" value="F:metal ion binding"/>
    <property type="evidence" value="ECO:0007669"/>
    <property type="project" value="UniProtKB-KW"/>
</dbReference>
<feature type="compositionally biased region" description="Gly residues" evidence="19">
    <location>
        <begin position="344"/>
        <end position="355"/>
    </location>
</feature>
<evidence type="ECO:0000256" key="12">
    <source>
        <dbReference type="ARBA" id="ARBA00022777"/>
    </source>
</evidence>
<dbReference type="RefSeq" id="WP_143913439.1">
    <property type="nucleotide sequence ID" value="NZ_VLNT01000007.1"/>
</dbReference>
<keyword evidence="13" id="KW-0067">ATP-binding</keyword>
<dbReference type="Gene3D" id="3.30.565.10">
    <property type="entry name" value="Histidine kinase-like ATPase, C-terminal domain"/>
    <property type="match status" value="1"/>
</dbReference>
<feature type="transmembrane region" description="Helical" evidence="20">
    <location>
        <begin position="42"/>
        <end position="59"/>
    </location>
</feature>
<dbReference type="EC" id="2.7.13.3" evidence="4"/>
<evidence type="ECO:0000256" key="20">
    <source>
        <dbReference type="SAM" id="Phobius"/>
    </source>
</evidence>
<dbReference type="GO" id="GO:0051539">
    <property type="term" value="F:4 iron, 4 sulfur cluster binding"/>
    <property type="evidence" value="ECO:0007669"/>
    <property type="project" value="UniProtKB-KW"/>
</dbReference>
<evidence type="ECO:0000256" key="18">
    <source>
        <dbReference type="ARBA" id="ARBA00030800"/>
    </source>
</evidence>
<dbReference type="AlphaFoldDB" id="A0A554S8Z8"/>
<dbReference type="InterPro" id="IPR050482">
    <property type="entry name" value="Sensor_HK_TwoCompSys"/>
</dbReference>
<keyword evidence="8" id="KW-0597">Phosphoprotein</keyword>
<keyword evidence="12 22" id="KW-0418">Kinase</keyword>
<keyword evidence="10" id="KW-0479">Metal-binding</keyword>
<dbReference type="PROSITE" id="PS50109">
    <property type="entry name" value="HIS_KIN"/>
    <property type="match status" value="1"/>
</dbReference>
<comment type="subcellular location">
    <subcellularLocation>
        <location evidence="3">Cytoplasm</location>
    </subcellularLocation>
</comment>
<evidence type="ECO:0000313" key="22">
    <source>
        <dbReference type="EMBL" id="TSD62820.1"/>
    </source>
</evidence>
<dbReference type="GO" id="GO:0005737">
    <property type="term" value="C:cytoplasm"/>
    <property type="evidence" value="ECO:0007669"/>
    <property type="project" value="UniProtKB-SubCell"/>
</dbReference>
<keyword evidence="15" id="KW-0902">Two-component regulatory system</keyword>
<feature type="transmembrane region" description="Helical" evidence="20">
    <location>
        <begin position="134"/>
        <end position="153"/>
    </location>
</feature>
<evidence type="ECO:0000256" key="11">
    <source>
        <dbReference type="ARBA" id="ARBA00022741"/>
    </source>
</evidence>
<feature type="transmembrane region" description="Helical" evidence="20">
    <location>
        <begin position="108"/>
        <end position="128"/>
    </location>
</feature>
<evidence type="ECO:0000256" key="13">
    <source>
        <dbReference type="ARBA" id="ARBA00022840"/>
    </source>
</evidence>
<comment type="cofactor">
    <cofactor evidence="2">
        <name>[4Fe-4S] cluster</name>
        <dbReference type="ChEBI" id="CHEBI:49883"/>
    </cofactor>
</comment>
<evidence type="ECO:0000256" key="5">
    <source>
        <dbReference type="ARBA" id="ARBA00017322"/>
    </source>
</evidence>
<dbReference type="InterPro" id="IPR003594">
    <property type="entry name" value="HATPase_dom"/>
</dbReference>
<keyword evidence="11" id="KW-0547">Nucleotide-binding</keyword>
<dbReference type="OrthoDB" id="144293at2"/>
<feature type="transmembrane region" description="Helical" evidence="20">
    <location>
        <begin position="71"/>
        <end position="101"/>
    </location>
</feature>
<reference evidence="22 23" key="1">
    <citation type="submission" date="2019-07" db="EMBL/GenBank/DDBJ databases">
        <authorList>
            <person name="Zhao L.H."/>
        </authorList>
    </citation>
    <scope>NUCLEOTIDE SEQUENCE [LARGE SCALE GENOMIC DNA]</scope>
    <source>
        <strain evidence="22 23">Co35</strain>
    </source>
</reference>
<evidence type="ECO:0000256" key="2">
    <source>
        <dbReference type="ARBA" id="ARBA00001966"/>
    </source>
</evidence>
<evidence type="ECO:0000259" key="21">
    <source>
        <dbReference type="PROSITE" id="PS50109"/>
    </source>
</evidence>
<keyword evidence="9" id="KW-0808">Transferase</keyword>
<keyword evidence="23" id="KW-1185">Reference proteome</keyword>
<evidence type="ECO:0000256" key="6">
    <source>
        <dbReference type="ARBA" id="ARBA00022485"/>
    </source>
</evidence>
<dbReference type="InterPro" id="IPR017205">
    <property type="entry name" value="Sig_transdc_His_kinase_ChrS"/>
</dbReference>
<evidence type="ECO:0000256" key="15">
    <source>
        <dbReference type="ARBA" id="ARBA00023012"/>
    </source>
</evidence>
<dbReference type="InterPro" id="IPR036890">
    <property type="entry name" value="HATPase_C_sf"/>
</dbReference>
<keyword evidence="7" id="KW-0963">Cytoplasm</keyword>
<dbReference type="Proteomes" id="UP000316988">
    <property type="component" value="Unassembled WGS sequence"/>
</dbReference>
<feature type="domain" description="Histidine kinase" evidence="21">
    <location>
        <begin position="193"/>
        <end position="387"/>
    </location>
</feature>
<evidence type="ECO:0000256" key="14">
    <source>
        <dbReference type="ARBA" id="ARBA00023004"/>
    </source>
</evidence>
<dbReference type="PANTHER" id="PTHR24421:SF10">
    <property type="entry name" value="NITRATE_NITRITE SENSOR PROTEIN NARQ"/>
    <property type="match status" value="1"/>
</dbReference>
<evidence type="ECO:0000313" key="23">
    <source>
        <dbReference type="Proteomes" id="UP000316988"/>
    </source>
</evidence>
<dbReference type="GO" id="GO:0005524">
    <property type="term" value="F:ATP binding"/>
    <property type="evidence" value="ECO:0007669"/>
    <property type="project" value="UniProtKB-KW"/>
</dbReference>
<dbReference type="PRINTS" id="PR00344">
    <property type="entry name" value="BCTRLSENSOR"/>
</dbReference>
<dbReference type="PIRSF" id="PIRSF037434">
    <property type="entry name" value="STHK_ChrS"/>
    <property type="match status" value="1"/>
</dbReference>
<dbReference type="Pfam" id="PF02518">
    <property type="entry name" value="HATPase_c"/>
    <property type="match status" value="1"/>
</dbReference>
<gene>
    <name evidence="22" type="ORF">FNM00_10635</name>
</gene>
<comment type="function">
    <text evidence="17">Member of the two-component regulatory system NreB/NreC involved in the control of dissimilatory nitrate/nitrite reduction in response to oxygen. NreB functions as a direct oxygen sensor histidine kinase which is autophosphorylated, in the absence of oxygen, probably at the conserved histidine residue, and transfers its phosphate group probably to a conserved aspartate residue of NreC. NreB/NreC activates the expression of the nitrate (narGHJI) and nitrite (nir) reductase operons, as well as the putative nitrate transporter gene narT.</text>
</comment>
<comment type="catalytic activity">
    <reaction evidence="1">
        <text>ATP + protein L-histidine = ADP + protein N-phospho-L-histidine.</text>
        <dbReference type="EC" id="2.7.13.3"/>
    </reaction>
</comment>
<evidence type="ECO:0000256" key="9">
    <source>
        <dbReference type="ARBA" id="ARBA00022679"/>
    </source>
</evidence>
<organism evidence="22 23">
    <name type="scientific">Aeromicrobium piscarium</name>
    <dbReference type="NCBI Taxonomy" id="2590901"/>
    <lineage>
        <taxon>Bacteria</taxon>
        <taxon>Bacillati</taxon>
        <taxon>Actinomycetota</taxon>
        <taxon>Actinomycetes</taxon>
        <taxon>Propionibacteriales</taxon>
        <taxon>Nocardioidaceae</taxon>
        <taxon>Aeromicrobium</taxon>
    </lineage>
</organism>
<evidence type="ECO:0000256" key="1">
    <source>
        <dbReference type="ARBA" id="ARBA00000085"/>
    </source>
</evidence>
<keyword evidence="20" id="KW-0472">Membrane</keyword>
<evidence type="ECO:0000256" key="8">
    <source>
        <dbReference type="ARBA" id="ARBA00022553"/>
    </source>
</evidence>
<dbReference type="InterPro" id="IPR004358">
    <property type="entry name" value="Sig_transdc_His_kin-like_C"/>
</dbReference>
<evidence type="ECO:0000256" key="4">
    <source>
        <dbReference type="ARBA" id="ARBA00012438"/>
    </source>
</evidence>
<evidence type="ECO:0000256" key="19">
    <source>
        <dbReference type="SAM" id="MobiDB-lite"/>
    </source>
</evidence>
<comment type="caution">
    <text evidence="22">The sequence shown here is derived from an EMBL/GenBank/DDBJ whole genome shotgun (WGS) entry which is preliminary data.</text>
</comment>
<keyword evidence="20" id="KW-0812">Transmembrane</keyword>
<dbReference type="InterPro" id="IPR005467">
    <property type="entry name" value="His_kinase_dom"/>
</dbReference>
<dbReference type="EMBL" id="VLNT01000007">
    <property type="protein sequence ID" value="TSD62820.1"/>
    <property type="molecule type" value="Genomic_DNA"/>
</dbReference>
<dbReference type="InterPro" id="IPR011712">
    <property type="entry name" value="Sig_transdc_His_kin_sub3_dim/P"/>
</dbReference>
<evidence type="ECO:0000256" key="10">
    <source>
        <dbReference type="ARBA" id="ARBA00022723"/>
    </source>
</evidence>
<keyword evidence="14" id="KW-0408">Iron</keyword>
<dbReference type="Gene3D" id="1.20.5.1930">
    <property type="match status" value="1"/>
</dbReference>
<evidence type="ECO:0000256" key="3">
    <source>
        <dbReference type="ARBA" id="ARBA00004496"/>
    </source>
</evidence>
<dbReference type="Pfam" id="PF07730">
    <property type="entry name" value="HisKA_3"/>
    <property type="match status" value="1"/>
</dbReference>
<keyword evidence="16" id="KW-0411">Iron-sulfur</keyword>
<dbReference type="SMART" id="SM00387">
    <property type="entry name" value="HATPase_c"/>
    <property type="match status" value="1"/>
</dbReference>
<evidence type="ECO:0000256" key="17">
    <source>
        <dbReference type="ARBA" id="ARBA00024827"/>
    </source>
</evidence>
<sequence>MDQVRRGVLGAVGGLDRWLAGVTAVFVLAATVRYIDRHDPGPVLAAAVVLTIAVVWWAARHPRRPAVDAAFAMVVVALWAGLTFAAPSFAWVAVPLAFIVLRSLPQPSGGAVVLAMALVVVIAGSRLSDRFDPTLIVGPLGLAGIAVAAYHGLQRESERRQSLLDELTAAQELLVAEQRTVGALRERTRLAREIHDSVGQGLSSIVLLLDAARRSWESDPDRARENVTMAEGSARHELVEVRRVIGDLAPAAIHTGEQLVGAIDALLRRDAPPEIEVELRVDGDRESLAPGVVHTVLATVRGAVANSVEHARASRIVVTLVFHPGRLTLDVHDDGRGFDPAGVGSAGERGRGLGGLRSRAEEGGGEVMIESTVGEGTTVSLHLPLEEDA</sequence>
<feature type="region of interest" description="Disordered" evidence="19">
    <location>
        <begin position="340"/>
        <end position="362"/>
    </location>
</feature>
<keyword evidence="20" id="KW-1133">Transmembrane helix</keyword>
<dbReference type="PANTHER" id="PTHR24421">
    <property type="entry name" value="NITRATE/NITRITE SENSOR PROTEIN NARX-RELATED"/>
    <property type="match status" value="1"/>
</dbReference>
<evidence type="ECO:0000256" key="7">
    <source>
        <dbReference type="ARBA" id="ARBA00022490"/>
    </source>
</evidence>
<dbReference type="GO" id="GO:0000155">
    <property type="term" value="F:phosphorelay sensor kinase activity"/>
    <property type="evidence" value="ECO:0007669"/>
    <property type="project" value="InterPro"/>
</dbReference>
<feature type="transmembrane region" description="Helical" evidence="20">
    <location>
        <begin position="18"/>
        <end position="35"/>
    </location>
</feature>
<accession>A0A554S8Z8</accession>
<evidence type="ECO:0000256" key="16">
    <source>
        <dbReference type="ARBA" id="ARBA00023014"/>
    </source>
</evidence>